<evidence type="ECO:0000313" key="5">
    <source>
        <dbReference type="Proteomes" id="UP000179734"/>
    </source>
</evidence>
<dbReference type="InterPro" id="IPR017853">
    <property type="entry name" value="GH"/>
</dbReference>
<evidence type="ECO:0000313" key="4">
    <source>
        <dbReference type="EMBL" id="PQM49489.1"/>
    </source>
</evidence>
<gene>
    <name evidence="3" type="ORF">BKN37_19095</name>
    <name evidence="4" type="ORF">C1Y40_00286</name>
</gene>
<organism evidence="3 5">
    <name type="scientific">Mycobacterium talmoniae</name>
    <dbReference type="NCBI Taxonomy" id="1858794"/>
    <lineage>
        <taxon>Bacteria</taxon>
        <taxon>Bacillati</taxon>
        <taxon>Actinomycetota</taxon>
        <taxon>Actinomycetes</taxon>
        <taxon>Mycobacteriales</taxon>
        <taxon>Mycobacteriaceae</taxon>
        <taxon>Mycobacterium</taxon>
    </lineage>
</organism>
<reference evidence="4" key="3">
    <citation type="submission" date="2018-01" db="EMBL/GenBank/DDBJ databases">
        <authorList>
            <person name="Gaut B.S."/>
            <person name="Morton B.R."/>
            <person name="Clegg M.T."/>
            <person name="Duvall M.R."/>
        </authorList>
    </citation>
    <scope>NUCLEOTIDE SEQUENCE</scope>
    <source>
        <strain evidence="4">ATCC BAA-2683</strain>
    </source>
</reference>
<feature type="region of interest" description="Disordered" evidence="1">
    <location>
        <begin position="790"/>
        <end position="828"/>
    </location>
</feature>
<feature type="compositionally biased region" description="Low complexity" evidence="1">
    <location>
        <begin position="790"/>
        <end position="807"/>
    </location>
</feature>
<sequence length="828" mass="89349">MPQRRKNISFSQQIAIDRAGDPYVYGGNWNPFNRRRGTDCSGCVVDELDAAINGTAMEWTRHGLSTENWRAPDMGGSADPNNGPFGTVQVPSPDLFPPDAAVKIALHHGPGGGVNSHMWCAVDQLQVETNGTSGTVLGPNARDVTDTSYANNWWYLPGPIVEDGTPIPHQPSAMNPPPPAEPRDTLFADVSEWQVPVDDSYAAATYPENGQDWHYRVLSIRCNDGTYQDHHFAQNYQWCAQACDDGRLAFFIVYLYWRANWQDTLATMKQMVQAQGGPHPKMVAMIDLESGGNPGGDQSTGVNGVYYGLASWLGDDRRVIGYANLFDERTMWQTKPEHIPMILAGYGSNPNDPSVFKIAPQYTDGGGYDAELPQGAPPFGHCDMNSADGLSPTQLATALGVGDVVHPRVLTPMVTAAEILAPGNGHATQPAAAPPATLPAAAVPVVMPVEGYVGDMTGPGVTDQWGVTSADLGVSIVMPNGKLMSVFGDTFSGDSVGQGDWRSPVALIGSGDAGTRIAYECAGGANPNHAQQLWPYVHDSYPWNQGGISTVIPSDVLVLGGTMYLHGIVNRGFPNVIWTGIWSSTDNGVSWQPMGPKATFAACLHHGYAQLWSWDYDPDDGWVYIVSTGFQRDKGIILRRVRPADIGDMTKYSGWGWANNQWAWDNEPTPITPPSETWGELTLRRLAAGKWILGGFLSSGYALGYRTIESPIADLYDAEVQTPVTGTSWDAQDLANSQVAQLYGGYVLPGSQLDVTGGVGLVVSQWDTDTGWPYRAMQFKVTLNDTTAPAAAAEQPVAAAPKAVRTPPVRRRGPVAAQPRRKTPQPVR</sequence>
<dbReference type="EMBL" id="MLQM01000122">
    <property type="protein sequence ID" value="OHU99557.1"/>
    <property type="molecule type" value="Genomic_DNA"/>
</dbReference>
<evidence type="ECO:0000259" key="2">
    <source>
        <dbReference type="Pfam" id="PF13810"/>
    </source>
</evidence>
<feature type="domain" description="DUF4185" evidence="2">
    <location>
        <begin position="459"/>
        <end position="780"/>
    </location>
</feature>
<dbReference type="AlphaFoldDB" id="A0A1S1NF20"/>
<dbReference type="Gene3D" id="3.20.20.80">
    <property type="entry name" value="Glycosidases"/>
    <property type="match status" value="1"/>
</dbReference>
<dbReference type="SUPFAM" id="SSF51445">
    <property type="entry name" value="(Trans)glycosidases"/>
    <property type="match status" value="1"/>
</dbReference>
<protein>
    <recommendedName>
        <fullName evidence="2">DUF4185 domain-containing protein</fullName>
    </recommendedName>
</protein>
<reference evidence="4 6" key="2">
    <citation type="journal article" date="2017" name="Int. J. Syst. Evol. Microbiol.">
        <title>Mycobacterium talmoniae sp. nov., a slowly growing mycobacterium isolated from human respiratory samples.</title>
        <authorList>
            <person name="Davidson R.M."/>
            <person name="DeGroote M.A."/>
            <person name="Marola J.L."/>
            <person name="Buss S."/>
            <person name="Jones V."/>
            <person name="McNeil M.R."/>
            <person name="Freifeld A.G."/>
            <person name="Elaine Epperson L."/>
            <person name="Hasan N.A."/>
            <person name="Jackson M."/>
            <person name="Iwen P.C."/>
            <person name="Salfinger M."/>
            <person name="Strong M."/>
        </authorList>
    </citation>
    <scope>NUCLEOTIDE SEQUENCE [LARGE SCALE GENOMIC DNA]</scope>
    <source>
        <strain evidence="4 6">ATCC BAA-2683</strain>
    </source>
</reference>
<evidence type="ECO:0000313" key="6">
    <source>
        <dbReference type="Proteomes" id="UP000238296"/>
    </source>
</evidence>
<comment type="caution">
    <text evidence="3">The sequence shown here is derived from an EMBL/GenBank/DDBJ whole genome shotgun (WGS) entry which is preliminary data.</text>
</comment>
<evidence type="ECO:0000256" key="1">
    <source>
        <dbReference type="SAM" id="MobiDB-lite"/>
    </source>
</evidence>
<dbReference type="Proteomes" id="UP000238296">
    <property type="component" value="Unassembled WGS sequence"/>
</dbReference>
<reference evidence="3 5" key="1">
    <citation type="submission" date="2016-10" db="EMBL/GenBank/DDBJ databases">
        <title>Genome sequence of Mycobacterium talmonii.</title>
        <authorList>
            <person name="Greninger A.L."/>
            <person name="Elliott B."/>
            <person name="Vasireddy S."/>
            <person name="Vasireddy R."/>
        </authorList>
    </citation>
    <scope>NUCLEOTIDE SEQUENCE [LARGE SCALE GENOMIC DNA]</scope>
    <source>
        <strain evidence="3">MO-5499</strain>
        <strain evidence="5">NE-TNMC-100812</strain>
    </source>
</reference>
<dbReference type="Proteomes" id="UP000179734">
    <property type="component" value="Unassembled WGS sequence"/>
</dbReference>
<proteinExistence type="predicted"/>
<evidence type="ECO:0000313" key="3">
    <source>
        <dbReference type="EMBL" id="OHU99557.1"/>
    </source>
</evidence>
<accession>A0A1S1NF20</accession>
<name>A0A1S1NF20_9MYCO</name>
<keyword evidence="5" id="KW-1185">Reference proteome</keyword>
<dbReference type="InterPro" id="IPR025442">
    <property type="entry name" value="DUF4185"/>
</dbReference>
<dbReference type="EMBL" id="PPEA01000045">
    <property type="protein sequence ID" value="PQM49489.1"/>
    <property type="molecule type" value="Genomic_DNA"/>
</dbReference>
<feature type="compositionally biased region" description="Basic residues" evidence="1">
    <location>
        <begin position="808"/>
        <end position="828"/>
    </location>
</feature>
<dbReference type="Pfam" id="PF13810">
    <property type="entry name" value="DUF4185"/>
    <property type="match status" value="1"/>
</dbReference>